<proteinExistence type="predicted"/>
<feature type="domain" description="BED-type" evidence="9">
    <location>
        <begin position="4"/>
        <end position="61"/>
    </location>
</feature>
<dbReference type="InterPro" id="IPR003656">
    <property type="entry name" value="Znf_BED"/>
</dbReference>
<keyword evidence="4" id="KW-0862">Zinc</keyword>
<dbReference type="InterPro" id="IPR008906">
    <property type="entry name" value="HATC_C_dom"/>
</dbReference>
<keyword evidence="2" id="KW-0479">Metal-binding</keyword>
<evidence type="ECO:0000259" key="9">
    <source>
        <dbReference type="PROSITE" id="PS50808"/>
    </source>
</evidence>
<dbReference type="STRING" id="1590841.A0A2R6PGA0"/>
<reference evidence="10 11" key="1">
    <citation type="submission" date="2017-07" db="EMBL/GenBank/DDBJ databases">
        <title>An improved, manually edited Actinidia chinensis var. chinensis (kiwifruit) genome highlights the challenges associated with draft genomes and gene prediction in plants.</title>
        <authorList>
            <person name="Pilkington S."/>
            <person name="Crowhurst R."/>
            <person name="Hilario E."/>
            <person name="Nardozza S."/>
            <person name="Fraser L."/>
            <person name="Peng Y."/>
            <person name="Gunaseelan K."/>
            <person name="Simpson R."/>
            <person name="Tahir J."/>
            <person name="Deroles S."/>
            <person name="Templeton K."/>
            <person name="Luo Z."/>
            <person name="Davy M."/>
            <person name="Cheng C."/>
            <person name="Mcneilage M."/>
            <person name="Scaglione D."/>
            <person name="Liu Y."/>
            <person name="Zhang Q."/>
            <person name="Datson P."/>
            <person name="De Silva N."/>
            <person name="Gardiner S."/>
            <person name="Bassett H."/>
            <person name="Chagne D."/>
            <person name="Mccallum J."/>
            <person name="Dzierzon H."/>
            <person name="Deng C."/>
            <person name="Wang Y.-Y."/>
            <person name="Barron N."/>
            <person name="Manako K."/>
            <person name="Bowen J."/>
            <person name="Foster T."/>
            <person name="Erridge Z."/>
            <person name="Tiffin H."/>
            <person name="Waite C."/>
            <person name="Davies K."/>
            <person name="Grierson E."/>
            <person name="Laing W."/>
            <person name="Kirk R."/>
            <person name="Chen X."/>
            <person name="Wood M."/>
            <person name="Montefiori M."/>
            <person name="Brummell D."/>
            <person name="Schwinn K."/>
            <person name="Catanach A."/>
            <person name="Fullerton C."/>
            <person name="Li D."/>
            <person name="Meiyalaghan S."/>
            <person name="Nieuwenhuizen N."/>
            <person name="Read N."/>
            <person name="Prakash R."/>
            <person name="Hunter D."/>
            <person name="Zhang H."/>
            <person name="Mckenzie M."/>
            <person name="Knabel M."/>
            <person name="Harris A."/>
            <person name="Allan A."/>
            <person name="Chen A."/>
            <person name="Janssen B."/>
            <person name="Plunkett B."/>
            <person name="Dwamena C."/>
            <person name="Voogd C."/>
            <person name="Leif D."/>
            <person name="Lafferty D."/>
            <person name="Souleyre E."/>
            <person name="Varkonyi-Gasic E."/>
            <person name="Gambi F."/>
            <person name="Hanley J."/>
            <person name="Yao J.-L."/>
            <person name="Cheung J."/>
            <person name="David K."/>
            <person name="Warren B."/>
            <person name="Marsh K."/>
            <person name="Snowden K."/>
            <person name="Lin-Wang K."/>
            <person name="Brian L."/>
            <person name="Martinez-Sanchez M."/>
            <person name="Wang M."/>
            <person name="Ileperuma N."/>
            <person name="Macnee N."/>
            <person name="Campin R."/>
            <person name="Mcatee P."/>
            <person name="Drummond R."/>
            <person name="Espley R."/>
            <person name="Ireland H."/>
            <person name="Wu R."/>
            <person name="Atkinson R."/>
            <person name="Karunairetnam S."/>
            <person name="Bulley S."/>
            <person name="Chunkath S."/>
            <person name="Hanley Z."/>
            <person name="Storey R."/>
            <person name="Thrimawithana A."/>
            <person name="Thomson S."/>
            <person name="David C."/>
            <person name="Testolin R."/>
        </authorList>
    </citation>
    <scope>NUCLEOTIDE SEQUENCE [LARGE SCALE GENOMIC DNA]</scope>
    <source>
        <strain evidence="11">cv. Red5</strain>
        <tissue evidence="10">Young leaf</tissue>
    </source>
</reference>
<comment type="caution">
    <text evidence="10">The sequence shown here is derived from an EMBL/GenBank/DDBJ whole genome shotgun (WGS) entry which is preliminary data.</text>
</comment>
<feature type="region of interest" description="Disordered" evidence="8">
    <location>
        <begin position="667"/>
        <end position="741"/>
    </location>
</feature>
<dbReference type="InParanoid" id="A0A2R6PGA0"/>
<dbReference type="OrthoDB" id="1741262at2759"/>
<dbReference type="GO" id="GO:0005634">
    <property type="term" value="C:nucleus"/>
    <property type="evidence" value="ECO:0007669"/>
    <property type="project" value="UniProtKB-SubCell"/>
</dbReference>
<feature type="compositionally biased region" description="Acidic residues" evidence="8">
    <location>
        <begin position="698"/>
        <end position="741"/>
    </location>
</feature>
<evidence type="ECO:0000256" key="8">
    <source>
        <dbReference type="SAM" id="MobiDB-lite"/>
    </source>
</evidence>
<evidence type="ECO:0000256" key="2">
    <source>
        <dbReference type="ARBA" id="ARBA00022723"/>
    </source>
</evidence>
<dbReference type="InterPro" id="IPR007021">
    <property type="entry name" value="DUF659"/>
</dbReference>
<dbReference type="Proteomes" id="UP000241394">
    <property type="component" value="Chromosome LG25"/>
</dbReference>
<keyword evidence="3 7" id="KW-0863">Zinc-finger</keyword>
<keyword evidence="11" id="KW-1185">Reference proteome</keyword>
<keyword evidence="5" id="KW-0238">DNA-binding</keyword>
<dbReference type="Pfam" id="PF04937">
    <property type="entry name" value="DUF659"/>
    <property type="match status" value="1"/>
</dbReference>
<name>A0A2R6PGA0_ACTCC</name>
<dbReference type="AlphaFoldDB" id="A0A2R6PGA0"/>
<evidence type="ECO:0000256" key="4">
    <source>
        <dbReference type="ARBA" id="ARBA00022833"/>
    </source>
</evidence>
<dbReference type="InterPro" id="IPR012337">
    <property type="entry name" value="RNaseH-like_sf"/>
</dbReference>
<dbReference type="PANTHER" id="PTHR32166:SF74">
    <property type="entry name" value="OS05G0256350 PROTEIN"/>
    <property type="match status" value="1"/>
</dbReference>
<evidence type="ECO:0000313" key="10">
    <source>
        <dbReference type="EMBL" id="PSR90906.1"/>
    </source>
</evidence>
<dbReference type="SUPFAM" id="SSF53098">
    <property type="entry name" value="Ribonuclease H-like"/>
    <property type="match status" value="1"/>
</dbReference>
<dbReference type="GO" id="GO:0046983">
    <property type="term" value="F:protein dimerization activity"/>
    <property type="evidence" value="ECO:0007669"/>
    <property type="project" value="InterPro"/>
</dbReference>
<evidence type="ECO:0000256" key="7">
    <source>
        <dbReference type="PROSITE-ProRule" id="PRU00027"/>
    </source>
</evidence>
<comment type="subcellular location">
    <subcellularLocation>
        <location evidence="1">Nucleus</location>
    </subcellularLocation>
</comment>
<reference evidence="11" key="2">
    <citation type="journal article" date="2018" name="BMC Genomics">
        <title>A manually annotated Actinidia chinensis var. chinensis (kiwifruit) genome highlights the challenges associated with draft genomes and gene prediction in plants.</title>
        <authorList>
            <person name="Pilkington S.M."/>
            <person name="Crowhurst R."/>
            <person name="Hilario E."/>
            <person name="Nardozza S."/>
            <person name="Fraser L."/>
            <person name="Peng Y."/>
            <person name="Gunaseelan K."/>
            <person name="Simpson R."/>
            <person name="Tahir J."/>
            <person name="Deroles S.C."/>
            <person name="Templeton K."/>
            <person name="Luo Z."/>
            <person name="Davy M."/>
            <person name="Cheng C."/>
            <person name="McNeilage M."/>
            <person name="Scaglione D."/>
            <person name="Liu Y."/>
            <person name="Zhang Q."/>
            <person name="Datson P."/>
            <person name="De Silva N."/>
            <person name="Gardiner S.E."/>
            <person name="Bassett H."/>
            <person name="Chagne D."/>
            <person name="McCallum J."/>
            <person name="Dzierzon H."/>
            <person name="Deng C."/>
            <person name="Wang Y.Y."/>
            <person name="Barron L."/>
            <person name="Manako K."/>
            <person name="Bowen J."/>
            <person name="Foster T.M."/>
            <person name="Erridge Z.A."/>
            <person name="Tiffin H."/>
            <person name="Waite C.N."/>
            <person name="Davies K.M."/>
            <person name="Grierson E.P."/>
            <person name="Laing W.A."/>
            <person name="Kirk R."/>
            <person name="Chen X."/>
            <person name="Wood M."/>
            <person name="Montefiori M."/>
            <person name="Brummell D.A."/>
            <person name="Schwinn K.E."/>
            <person name="Catanach A."/>
            <person name="Fullerton C."/>
            <person name="Li D."/>
            <person name="Meiyalaghan S."/>
            <person name="Nieuwenhuizen N."/>
            <person name="Read N."/>
            <person name="Prakash R."/>
            <person name="Hunter D."/>
            <person name="Zhang H."/>
            <person name="McKenzie M."/>
            <person name="Knabel M."/>
            <person name="Harris A."/>
            <person name="Allan A.C."/>
            <person name="Gleave A."/>
            <person name="Chen A."/>
            <person name="Janssen B.J."/>
            <person name="Plunkett B."/>
            <person name="Ampomah-Dwamena C."/>
            <person name="Voogd C."/>
            <person name="Leif D."/>
            <person name="Lafferty D."/>
            <person name="Souleyre E.J.F."/>
            <person name="Varkonyi-Gasic E."/>
            <person name="Gambi F."/>
            <person name="Hanley J."/>
            <person name="Yao J.L."/>
            <person name="Cheung J."/>
            <person name="David K.M."/>
            <person name="Warren B."/>
            <person name="Marsh K."/>
            <person name="Snowden K.C."/>
            <person name="Lin-Wang K."/>
            <person name="Brian L."/>
            <person name="Martinez-Sanchez M."/>
            <person name="Wang M."/>
            <person name="Ileperuma N."/>
            <person name="Macnee N."/>
            <person name="Campin R."/>
            <person name="McAtee P."/>
            <person name="Drummond R.S.M."/>
            <person name="Espley R.V."/>
            <person name="Ireland H.S."/>
            <person name="Wu R."/>
            <person name="Atkinson R.G."/>
            <person name="Karunairetnam S."/>
            <person name="Bulley S."/>
            <person name="Chunkath S."/>
            <person name="Hanley Z."/>
            <person name="Storey R."/>
            <person name="Thrimawithana A.H."/>
            <person name="Thomson S."/>
            <person name="David C."/>
            <person name="Testolin R."/>
            <person name="Huang H."/>
            <person name="Hellens R.P."/>
            <person name="Schaffer R.J."/>
        </authorList>
    </citation>
    <scope>NUCLEOTIDE SEQUENCE [LARGE SCALE GENOMIC DNA]</scope>
    <source>
        <strain evidence="11">cv. Red5</strain>
    </source>
</reference>
<organism evidence="10 11">
    <name type="scientific">Actinidia chinensis var. chinensis</name>
    <name type="common">Chinese soft-hair kiwi</name>
    <dbReference type="NCBI Taxonomy" id="1590841"/>
    <lineage>
        <taxon>Eukaryota</taxon>
        <taxon>Viridiplantae</taxon>
        <taxon>Streptophyta</taxon>
        <taxon>Embryophyta</taxon>
        <taxon>Tracheophyta</taxon>
        <taxon>Spermatophyta</taxon>
        <taxon>Magnoliopsida</taxon>
        <taxon>eudicotyledons</taxon>
        <taxon>Gunneridae</taxon>
        <taxon>Pentapetalae</taxon>
        <taxon>asterids</taxon>
        <taxon>Ericales</taxon>
        <taxon>Actinidiaceae</taxon>
        <taxon>Actinidia</taxon>
    </lineage>
</organism>
<dbReference type="PANTHER" id="PTHR32166">
    <property type="entry name" value="OSJNBA0013A04.12 PROTEIN"/>
    <property type="match status" value="1"/>
</dbReference>
<keyword evidence="6" id="KW-0539">Nucleus</keyword>
<gene>
    <name evidence="10" type="ORF">CEY00_Acc28288</name>
</gene>
<evidence type="ECO:0000313" key="11">
    <source>
        <dbReference type="Proteomes" id="UP000241394"/>
    </source>
</evidence>
<evidence type="ECO:0000256" key="6">
    <source>
        <dbReference type="ARBA" id="ARBA00023242"/>
    </source>
</evidence>
<dbReference type="OMA" id="HENDHAV"/>
<dbReference type="Gramene" id="PSR90906">
    <property type="protein sequence ID" value="PSR90906"/>
    <property type="gene ID" value="CEY00_Acc28288"/>
</dbReference>
<dbReference type="GO" id="GO:0003677">
    <property type="term" value="F:DNA binding"/>
    <property type="evidence" value="ECO:0007669"/>
    <property type="project" value="UniProtKB-KW"/>
</dbReference>
<evidence type="ECO:0000256" key="5">
    <source>
        <dbReference type="ARBA" id="ARBA00023125"/>
    </source>
</evidence>
<protein>
    <submittedName>
        <fullName evidence="10">Myosin-3 like</fullName>
    </submittedName>
</protein>
<dbReference type="Pfam" id="PF05699">
    <property type="entry name" value="Dimer_Tnp_hAT"/>
    <property type="match status" value="1"/>
</dbReference>
<evidence type="ECO:0000256" key="3">
    <source>
        <dbReference type="ARBA" id="ARBA00022771"/>
    </source>
</evidence>
<dbReference type="PROSITE" id="PS50808">
    <property type="entry name" value="ZF_BED"/>
    <property type="match status" value="1"/>
</dbReference>
<accession>A0A2R6PGA0</accession>
<evidence type="ECO:0000256" key="1">
    <source>
        <dbReference type="ARBA" id="ARBA00004123"/>
    </source>
</evidence>
<dbReference type="GO" id="GO:0008270">
    <property type="term" value="F:zinc ion binding"/>
    <property type="evidence" value="ECO:0007669"/>
    <property type="project" value="UniProtKB-KW"/>
</dbReference>
<dbReference type="EMBL" id="NKQK01000025">
    <property type="protein sequence ID" value="PSR90906.1"/>
    <property type="molecule type" value="Genomic_DNA"/>
</dbReference>
<sequence length="741" mass="86629">MGRKKVDPTWSHCTRVSENNRMHVMCNYCKGKFWGGVIRMKHHLACTHVEVSVCPQVPDDIKQFFIDYIVQLEKKQQKDIVDVEFEDEEEVEEDVRKSKKKGTIDAFVTNRKGKAKQQTMNQMFKKREHVIREIARCIYGNALPFNLVKDTLWKRMLVAVGDYGKGLKLPSYHEVRVPYLKKEVDLVNEGLDEYRKEWKNTGCTLMSDAWTDGKHRSITNFLVNSPRGSVFLKSIDTSSIIKNIENLYELLDDLVKEIGEEHVVQVVTDSASAYVGAGKKLEEKRPNLFWSPCAAHCLDLMLSDIGELPVFKDTIGKAKEISVFIYRHQWVLDLFRKFSKKRELTRPAITRFATTYLTLKSFDETRVQLRAMFTSITWVESSYSKTIGGLKVQGIIIDDRRFWKAIKYCMKVVFPLVKVLRLVDGDAKPAMGYIYEAIDRAKEEIAKNVDHVKRRYEKIWKIVDLRWDIQLHRPLHAAAHYLNPKFQYDENFKADHEIKLGLYKTIDRFYPDVDTKVKIDAQLEKFKRAEGMFGISMAKLTREKKQPALWWESFGEECKELQRLAIRVLSLTCSATGCERNWSTFDQIHTKRRNRLEQQRLNALVFVKYNIRLDLRQEKRQERGETYDPICLSDLDSDDEWITEREDPCLPEDHSWMDIHECFQENEGTSGTKRKRGPRNLNTSTSKKDKKKVGNFLVDEDDDIEVIDDDDGEEEEEELDEGTMVEDDEDIEEELDLSDNE</sequence>